<dbReference type="AlphaFoldDB" id="A0A1X2EFP9"/>
<dbReference type="Pfam" id="PF13531">
    <property type="entry name" value="SBP_bac_11"/>
    <property type="match status" value="1"/>
</dbReference>
<evidence type="ECO:0000256" key="2">
    <source>
        <dbReference type="SAM" id="Phobius"/>
    </source>
</evidence>
<keyword evidence="2" id="KW-0472">Membrane</keyword>
<sequence>MGKHSIPDPDDTGDHSPDEPGSGPSSPRAAAAAARLARGRRRIGEWSGGHRSEGGRRGVSVGVIAALVTVIVVVAGVILWKFFGATLADRSGTAAARCVDGDATVGVVADPSIAEPMRQFAEEFSGTGRQVGDRCITVEVKSAASDAVINGFIGDWPADLGERPGLWIPASSISAARLSAAVGADTISDSRSLVVSPVLLAIRPELKPALADQDWASLPRLQTAPDALDRALPGWGSLRLALPVRGNSDASYLAAEAVATATAPAGEPAAAGTAAVRTLLGAQPKLADDSIAEAMNALLEADDPATAPVHAVVTTEQQAFARGQAGTDRSGTLTTWLPPGPVAVADYPTVLLAGNWLSSEQEAAASEFARFLRKPEQLDRLAEAGFRAPDTDRPDSDVTDFPDLPDTLAVGDDSARATIATVLTAPVNGPAVSVMLDESMNEQDGGATRLANVTAALGAGLRDLPPDSTVGLWVFDGVEGRTAVAPGPLDTQLDTLTGRLDGLSAGSGGAVSFTTLRLVYDAALAGYREGRPNSVLVITTGPHTDRTLDGPGLQDYIRGALDPARPVAVNVLDFGDDADRATWEAVAELSGGQYRQLAGSDSPELAATLAALLG</sequence>
<keyword evidence="4" id="KW-1185">Reference proteome</keyword>
<keyword evidence="2" id="KW-0812">Transmembrane</keyword>
<feature type="region of interest" description="Disordered" evidence="1">
    <location>
        <begin position="1"/>
        <end position="30"/>
    </location>
</feature>
<proteinExistence type="predicted"/>
<reference evidence="3 4" key="1">
    <citation type="submission" date="2016-01" db="EMBL/GenBank/DDBJ databases">
        <title>The new phylogeny of the genus Mycobacterium.</title>
        <authorList>
            <person name="Tarcisio F."/>
            <person name="Conor M."/>
            <person name="Antonella G."/>
            <person name="Elisabetta G."/>
            <person name="Giulia F.S."/>
            <person name="Sara T."/>
            <person name="Anna F."/>
            <person name="Clotilde B."/>
            <person name="Roberto B."/>
            <person name="Veronica D.S."/>
            <person name="Fabio R."/>
            <person name="Monica P."/>
            <person name="Olivier J."/>
            <person name="Enrico T."/>
            <person name="Nicola S."/>
        </authorList>
    </citation>
    <scope>NUCLEOTIDE SEQUENCE [LARGE SCALE GENOMIC DNA]</scope>
    <source>
        <strain evidence="3 4">DSM 44153</strain>
    </source>
</reference>
<dbReference type="Gene3D" id="3.40.50.410">
    <property type="entry name" value="von Willebrand factor, type A domain"/>
    <property type="match status" value="1"/>
</dbReference>
<feature type="transmembrane region" description="Helical" evidence="2">
    <location>
        <begin position="59"/>
        <end position="83"/>
    </location>
</feature>
<dbReference type="OrthoDB" id="5171781at2"/>
<dbReference type="Proteomes" id="UP000193090">
    <property type="component" value="Unassembled WGS sequence"/>
</dbReference>
<accession>A0A1X2EFP9</accession>
<organism evidence="3 4">
    <name type="scientific">Mycolicibacillus trivialis</name>
    <dbReference type="NCBI Taxonomy" id="1798"/>
    <lineage>
        <taxon>Bacteria</taxon>
        <taxon>Bacillati</taxon>
        <taxon>Actinomycetota</taxon>
        <taxon>Actinomycetes</taxon>
        <taxon>Mycobacteriales</taxon>
        <taxon>Mycobacteriaceae</taxon>
        <taxon>Mycolicibacillus</taxon>
    </lineage>
</organism>
<gene>
    <name evidence="3" type="ORF">AWC30_14910</name>
</gene>
<dbReference type="RefSeq" id="WP_085110997.1">
    <property type="nucleotide sequence ID" value="NZ_JACKSN010000198.1"/>
</dbReference>
<evidence type="ECO:0000256" key="1">
    <source>
        <dbReference type="SAM" id="MobiDB-lite"/>
    </source>
</evidence>
<dbReference type="EMBL" id="LQPZ01000041">
    <property type="protein sequence ID" value="ORX00545.1"/>
    <property type="molecule type" value="Genomic_DNA"/>
</dbReference>
<feature type="compositionally biased region" description="Low complexity" evidence="1">
    <location>
        <begin position="19"/>
        <end position="30"/>
    </location>
</feature>
<dbReference type="STRING" id="1798.AWC30_14910"/>
<evidence type="ECO:0008006" key="5">
    <source>
        <dbReference type="Google" id="ProtNLM"/>
    </source>
</evidence>
<keyword evidence="2" id="KW-1133">Transmembrane helix</keyword>
<evidence type="ECO:0000313" key="3">
    <source>
        <dbReference type="EMBL" id="ORX00545.1"/>
    </source>
</evidence>
<dbReference type="SUPFAM" id="SSF53850">
    <property type="entry name" value="Periplasmic binding protein-like II"/>
    <property type="match status" value="1"/>
</dbReference>
<dbReference type="SUPFAM" id="SSF53300">
    <property type="entry name" value="vWA-like"/>
    <property type="match status" value="1"/>
</dbReference>
<evidence type="ECO:0000313" key="4">
    <source>
        <dbReference type="Proteomes" id="UP000193090"/>
    </source>
</evidence>
<comment type="caution">
    <text evidence="3">The sequence shown here is derived from an EMBL/GenBank/DDBJ whole genome shotgun (WGS) entry which is preliminary data.</text>
</comment>
<protein>
    <recommendedName>
        <fullName evidence="5">VWFA domain-containing protein</fullName>
    </recommendedName>
</protein>
<name>A0A1X2EFP9_9MYCO</name>
<dbReference type="InterPro" id="IPR036465">
    <property type="entry name" value="vWFA_dom_sf"/>
</dbReference>